<proteinExistence type="predicted"/>
<comment type="caution">
    <text evidence="1">The sequence shown here is derived from an EMBL/GenBank/DDBJ whole genome shotgun (WGS) entry which is preliminary data.</text>
</comment>
<evidence type="ECO:0000313" key="1">
    <source>
        <dbReference type="EMBL" id="PKY49297.1"/>
    </source>
</evidence>
<dbReference type="AlphaFoldDB" id="A0A2I1GRT2"/>
<sequence length="493" mass="58514">MPHQLTYDCLVDIFEYLYDDENTLYSCLLVNRLCCEIAVRILWRNIWKIYNYEKPHISLSIINTLIACLPKESEEILHKNGINITIISIKKPLLFNYASFCKIISIHKINKMIKLALIKQQSIISEGLENKHIKYLLLREILKMLMNQISSLKALKYNNSGNIYLLPEAKIHLTNLTELKCDSDICSEIISQVCHNLQSLTIKFKYDLTISNGLSDLISSQNNLKILNLQYFKDYDYNKLNLSLTKHSLTLTKLTLKNCDITLPFIAMFKNLQELNLNQKFDKYNILNQLSDAYFSQLKILKINIYLEVYTVITNFLKINGKNLTELYIYNYYNKSLNLTLAKFCPNLKILYTHIKEEESLKLILNNCQYLEIIEFCYDNCYCYDHRNLLCSEIFFKVLANYSQKYFYGLILHCYYRLPLYQDLEKFFINWQDLRSQRPLSLIIIIIEYITRFTENMEDIKDIKMLVEKYMKLGIIKKFEIKEVPNYKLFSEV</sequence>
<dbReference type="EMBL" id="LLXI01000726">
    <property type="protein sequence ID" value="PKY49297.1"/>
    <property type="molecule type" value="Genomic_DNA"/>
</dbReference>
<name>A0A2I1GRT2_9GLOM</name>
<dbReference type="InterPro" id="IPR032675">
    <property type="entry name" value="LRR_dom_sf"/>
</dbReference>
<evidence type="ECO:0000313" key="2">
    <source>
        <dbReference type="Proteomes" id="UP000234323"/>
    </source>
</evidence>
<organism evidence="1 2">
    <name type="scientific">Rhizophagus irregularis</name>
    <dbReference type="NCBI Taxonomy" id="588596"/>
    <lineage>
        <taxon>Eukaryota</taxon>
        <taxon>Fungi</taxon>
        <taxon>Fungi incertae sedis</taxon>
        <taxon>Mucoromycota</taxon>
        <taxon>Glomeromycotina</taxon>
        <taxon>Glomeromycetes</taxon>
        <taxon>Glomerales</taxon>
        <taxon>Glomeraceae</taxon>
        <taxon>Rhizophagus</taxon>
    </lineage>
</organism>
<dbReference type="VEuPathDB" id="FungiDB:FUN_022595"/>
<accession>A0A2I1GRT2</accession>
<dbReference type="Gene3D" id="3.80.10.10">
    <property type="entry name" value="Ribonuclease Inhibitor"/>
    <property type="match status" value="1"/>
</dbReference>
<dbReference type="VEuPathDB" id="FungiDB:RhiirA1_469351"/>
<protein>
    <recommendedName>
        <fullName evidence="3">F-box domain-containing protein</fullName>
    </recommendedName>
</protein>
<gene>
    <name evidence="1" type="ORF">RhiirA4_465222</name>
</gene>
<dbReference type="Proteomes" id="UP000234323">
    <property type="component" value="Unassembled WGS sequence"/>
</dbReference>
<dbReference type="SUPFAM" id="SSF52047">
    <property type="entry name" value="RNI-like"/>
    <property type="match status" value="1"/>
</dbReference>
<evidence type="ECO:0008006" key="3">
    <source>
        <dbReference type="Google" id="ProtNLM"/>
    </source>
</evidence>
<reference evidence="1 2" key="1">
    <citation type="submission" date="2015-10" db="EMBL/GenBank/DDBJ databases">
        <title>Genome analyses suggest a sexual origin of heterokaryosis in a supposedly ancient asexual fungus.</title>
        <authorList>
            <person name="Ropars J."/>
            <person name="Sedzielewska K."/>
            <person name="Noel J."/>
            <person name="Charron P."/>
            <person name="Farinelli L."/>
            <person name="Marton T."/>
            <person name="Kruger M."/>
            <person name="Pelin A."/>
            <person name="Brachmann A."/>
            <person name="Corradi N."/>
        </authorList>
    </citation>
    <scope>NUCLEOTIDE SEQUENCE [LARGE SCALE GENOMIC DNA]</scope>
    <source>
        <strain evidence="1 2">A4</strain>
    </source>
</reference>
<dbReference type="VEuPathDB" id="FungiDB:RhiirFUN_024370"/>
<keyword evidence="2" id="KW-1185">Reference proteome</keyword>